<dbReference type="EMBL" id="VLLG01000003">
    <property type="protein sequence ID" value="TWI87983.1"/>
    <property type="molecule type" value="Genomic_DNA"/>
</dbReference>
<dbReference type="GO" id="GO:0009279">
    <property type="term" value="C:cell outer membrane"/>
    <property type="evidence" value="ECO:0007669"/>
    <property type="project" value="UniProtKB-SubCell"/>
</dbReference>
<organism evidence="9 10">
    <name type="scientific">Chitinophaga japonensis</name>
    <name type="common">Flexibacter japonensis</name>
    <dbReference type="NCBI Taxonomy" id="104662"/>
    <lineage>
        <taxon>Bacteria</taxon>
        <taxon>Pseudomonadati</taxon>
        <taxon>Bacteroidota</taxon>
        <taxon>Chitinophagia</taxon>
        <taxon>Chitinophagales</taxon>
        <taxon>Chitinophagaceae</taxon>
        <taxon>Chitinophaga</taxon>
    </lineage>
</organism>
<comment type="similarity">
    <text evidence="2">Belongs to the SusD family.</text>
</comment>
<feature type="domain" description="SusD-like N-terminal" evidence="8">
    <location>
        <begin position="29"/>
        <end position="234"/>
    </location>
</feature>
<evidence type="ECO:0000313" key="10">
    <source>
        <dbReference type="Proteomes" id="UP000316778"/>
    </source>
</evidence>
<dbReference type="OrthoDB" id="636214at2"/>
<name>A0A562T3M4_CHIJA</name>
<gene>
    <name evidence="9" type="ORF">LX66_2057</name>
</gene>
<evidence type="ECO:0000256" key="4">
    <source>
        <dbReference type="ARBA" id="ARBA00023136"/>
    </source>
</evidence>
<comment type="caution">
    <text evidence="9">The sequence shown here is derived from an EMBL/GenBank/DDBJ whole genome shotgun (WGS) entry which is preliminary data.</text>
</comment>
<keyword evidence="4" id="KW-0472">Membrane</keyword>
<dbReference type="Proteomes" id="UP000316778">
    <property type="component" value="Unassembled WGS sequence"/>
</dbReference>
<evidence type="ECO:0000256" key="5">
    <source>
        <dbReference type="ARBA" id="ARBA00023237"/>
    </source>
</evidence>
<evidence type="ECO:0000256" key="3">
    <source>
        <dbReference type="ARBA" id="ARBA00022729"/>
    </source>
</evidence>
<evidence type="ECO:0000259" key="8">
    <source>
        <dbReference type="Pfam" id="PF14322"/>
    </source>
</evidence>
<keyword evidence="5" id="KW-0998">Cell outer membrane</keyword>
<accession>A0A562T3M4</accession>
<evidence type="ECO:0000256" key="6">
    <source>
        <dbReference type="SAM" id="SignalP"/>
    </source>
</evidence>
<feature type="chain" id="PRO_5022037531" evidence="6">
    <location>
        <begin position="26"/>
        <end position="507"/>
    </location>
</feature>
<evidence type="ECO:0000256" key="2">
    <source>
        <dbReference type="ARBA" id="ARBA00006275"/>
    </source>
</evidence>
<dbReference type="InterPro" id="IPR012944">
    <property type="entry name" value="SusD_RagB_dom"/>
</dbReference>
<keyword evidence="3 6" id="KW-0732">Signal</keyword>
<feature type="signal peptide" evidence="6">
    <location>
        <begin position="1"/>
        <end position="25"/>
    </location>
</feature>
<dbReference type="Pfam" id="PF07980">
    <property type="entry name" value="SusD_RagB"/>
    <property type="match status" value="1"/>
</dbReference>
<evidence type="ECO:0000256" key="1">
    <source>
        <dbReference type="ARBA" id="ARBA00004442"/>
    </source>
</evidence>
<protein>
    <submittedName>
        <fullName evidence="9">SusD-like starch-binding protein associating with outer membrane</fullName>
    </submittedName>
</protein>
<keyword evidence="10" id="KW-1185">Reference proteome</keyword>
<dbReference type="RefSeq" id="WP_145712680.1">
    <property type="nucleotide sequence ID" value="NZ_BAAAFY010000001.1"/>
</dbReference>
<evidence type="ECO:0000313" key="9">
    <source>
        <dbReference type="EMBL" id="TWI87983.1"/>
    </source>
</evidence>
<feature type="domain" description="RagB/SusD" evidence="7">
    <location>
        <begin position="308"/>
        <end position="507"/>
    </location>
</feature>
<dbReference type="Pfam" id="PF14322">
    <property type="entry name" value="SusD-like_3"/>
    <property type="match status" value="1"/>
</dbReference>
<proteinExistence type="inferred from homology"/>
<dbReference type="SUPFAM" id="SSF48452">
    <property type="entry name" value="TPR-like"/>
    <property type="match status" value="1"/>
</dbReference>
<dbReference type="Gene3D" id="1.25.40.390">
    <property type="match status" value="1"/>
</dbReference>
<dbReference type="InterPro" id="IPR033985">
    <property type="entry name" value="SusD-like_N"/>
</dbReference>
<evidence type="ECO:0000259" key="7">
    <source>
        <dbReference type="Pfam" id="PF07980"/>
    </source>
</evidence>
<dbReference type="CDD" id="cd08977">
    <property type="entry name" value="SusD"/>
    <property type="match status" value="1"/>
</dbReference>
<reference evidence="9 10" key="1">
    <citation type="journal article" date="2013" name="Stand. Genomic Sci.">
        <title>Genomic Encyclopedia of Type Strains, Phase I: The one thousand microbial genomes (KMG-I) project.</title>
        <authorList>
            <person name="Kyrpides N.C."/>
            <person name="Woyke T."/>
            <person name="Eisen J.A."/>
            <person name="Garrity G."/>
            <person name="Lilburn T.G."/>
            <person name="Beck B.J."/>
            <person name="Whitman W.B."/>
            <person name="Hugenholtz P."/>
            <person name="Klenk H.P."/>
        </authorList>
    </citation>
    <scope>NUCLEOTIDE SEQUENCE [LARGE SCALE GENOMIC DNA]</scope>
    <source>
        <strain evidence="9 10">DSM 13484</strain>
    </source>
</reference>
<dbReference type="AlphaFoldDB" id="A0A562T3M4"/>
<dbReference type="InterPro" id="IPR011990">
    <property type="entry name" value="TPR-like_helical_dom_sf"/>
</dbReference>
<dbReference type="PROSITE" id="PS51257">
    <property type="entry name" value="PROKAR_LIPOPROTEIN"/>
    <property type="match status" value="1"/>
</dbReference>
<sequence length="507" mass="55422">MKYIHKSILVKAAGICCMLSVILMACNNYLDVNPQGQIDEDAATSDPEAASNLVTGIYNNLWVGRVHGFPYVGVTNIASDDADKGSNPDDAAATQGALDNLTMDANTTTLNDIWSGYYQAIARANKALQVLESATIDQGLNNRLQGEARFLRAYLYFKLVRLFGGVPKIDKVLTPQEADSDAYQTRASRDEIYQLIISDLEFALANLPVKGGEGSQTGRATKGAAAGMLAKVNLYRQNWQRAYSLTDSIISGQLGAYGLMDNYAQIWRETGRNSIESLFEVQTGINAACDAAIEVYSVCQGPRAGGARGWADLGWGFGTPSQSLLDEYEPGDQRMNATVIFINPGGTVLWDGFRIPGRDSVENDRYNYKAYHSRIAEQYCGNPDRLPKNLRILRYGEILLIHAEAALALGNSGAALTDINALRQRAGLLPKAAVTRADIWHERRVEMAMEHDRFFELVREDALAPGTAAAAFQAHGKTFVSGRNEVFPIPAQQIQFSGGRLEQNVGY</sequence>
<comment type="subcellular location">
    <subcellularLocation>
        <location evidence="1">Cell outer membrane</location>
    </subcellularLocation>
</comment>